<dbReference type="Proteomes" id="UP000270094">
    <property type="component" value="Unassembled WGS sequence"/>
</dbReference>
<dbReference type="AlphaFoldDB" id="A0A3P7LRK1"/>
<proteinExistence type="predicted"/>
<dbReference type="EMBL" id="UYYB01114643">
    <property type="protein sequence ID" value="VDM81808.1"/>
    <property type="molecule type" value="Genomic_DNA"/>
</dbReference>
<evidence type="ECO:0000313" key="1">
    <source>
        <dbReference type="EMBL" id="VDM81808.1"/>
    </source>
</evidence>
<sequence>MDEDVDFILNFDEDVFESKFTYWNKLPARLKIEILRNLPYPTLRNFMFLSRECMALASIVKTHAYGVYLQNKPFFGYPEDIGSKETSATITVYYIPPEAVGIPDSHKPFTMAFVDVENGDCIVRRKREKRGRWIIKNGARYRKEKSCSAAMRMFFQLTKNIKAEHLAVEMGTDNPVIERLLMDLPPSASLTCEMLTVRAESGALPPLLLRFVTPGCGLRIYNIFPFSDEIFMDSTFFDHQVVREAPAFDTEAMIAITDDQLSCLKAQWICMKAPHVSSKGINKIIMVCPL</sequence>
<name>A0A3P7LRK1_STRVU</name>
<evidence type="ECO:0008006" key="3">
    <source>
        <dbReference type="Google" id="ProtNLM"/>
    </source>
</evidence>
<accession>A0A3P7LRK1</accession>
<gene>
    <name evidence="1" type="ORF">SVUK_LOCUS16806</name>
</gene>
<organism evidence="1 2">
    <name type="scientific">Strongylus vulgaris</name>
    <name type="common">Blood worm</name>
    <dbReference type="NCBI Taxonomy" id="40348"/>
    <lineage>
        <taxon>Eukaryota</taxon>
        <taxon>Metazoa</taxon>
        <taxon>Ecdysozoa</taxon>
        <taxon>Nematoda</taxon>
        <taxon>Chromadorea</taxon>
        <taxon>Rhabditida</taxon>
        <taxon>Rhabditina</taxon>
        <taxon>Rhabditomorpha</taxon>
        <taxon>Strongyloidea</taxon>
        <taxon>Strongylidae</taxon>
        <taxon>Strongylus</taxon>
    </lineage>
</organism>
<protein>
    <recommendedName>
        <fullName evidence="3">F-box domain-containing protein</fullName>
    </recommendedName>
</protein>
<evidence type="ECO:0000313" key="2">
    <source>
        <dbReference type="Proteomes" id="UP000270094"/>
    </source>
</evidence>
<keyword evidence="2" id="KW-1185">Reference proteome</keyword>
<reference evidence="1 2" key="1">
    <citation type="submission" date="2018-11" db="EMBL/GenBank/DDBJ databases">
        <authorList>
            <consortium name="Pathogen Informatics"/>
        </authorList>
    </citation>
    <scope>NUCLEOTIDE SEQUENCE [LARGE SCALE GENOMIC DNA]</scope>
</reference>
<dbReference type="OrthoDB" id="5838623at2759"/>